<sequence length="81" mass="9050">MNLRVEAVRGRAVEVPHEEPQRVPRVLGDLRVQERHVGVLDPRVGRLRGLFLPHLGDQHRVPALGEPGGQRRDAGARPDDD</sequence>
<dbReference type="KEGG" id="gog:C1280_29415"/>
<feature type="region of interest" description="Disordered" evidence="1">
    <location>
        <begin position="56"/>
        <end position="81"/>
    </location>
</feature>
<organism evidence="2 3">
    <name type="scientific">Gemmata obscuriglobus</name>
    <dbReference type="NCBI Taxonomy" id="114"/>
    <lineage>
        <taxon>Bacteria</taxon>
        <taxon>Pseudomonadati</taxon>
        <taxon>Planctomycetota</taxon>
        <taxon>Planctomycetia</taxon>
        <taxon>Gemmatales</taxon>
        <taxon>Gemmataceae</taxon>
        <taxon>Gemmata</taxon>
    </lineage>
</organism>
<keyword evidence="3" id="KW-1185">Reference proteome</keyword>
<protein>
    <submittedName>
        <fullName evidence="2">Uncharacterized protein</fullName>
    </submittedName>
</protein>
<dbReference type="EMBL" id="CP025958">
    <property type="protein sequence ID" value="AWM40699.1"/>
    <property type="molecule type" value="Genomic_DNA"/>
</dbReference>
<reference evidence="2 3" key="1">
    <citation type="submission" date="2018-01" db="EMBL/GenBank/DDBJ databases">
        <title>G. obscuriglobus.</title>
        <authorList>
            <person name="Franke J."/>
            <person name="Blomberg W."/>
            <person name="Selmecki A."/>
        </authorList>
    </citation>
    <scope>NUCLEOTIDE SEQUENCE [LARGE SCALE GENOMIC DNA]</scope>
    <source>
        <strain evidence="2 3">DSM 5831</strain>
    </source>
</reference>
<evidence type="ECO:0000256" key="1">
    <source>
        <dbReference type="SAM" id="MobiDB-lite"/>
    </source>
</evidence>
<evidence type="ECO:0000313" key="2">
    <source>
        <dbReference type="EMBL" id="AWM40699.1"/>
    </source>
</evidence>
<gene>
    <name evidence="2" type="ORF">C1280_29415</name>
</gene>
<evidence type="ECO:0000313" key="3">
    <source>
        <dbReference type="Proteomes" id="UP000245802"/>
    </source>
</evidence>
<proteinExistence type="predicted"/>
<feature type="compositionally biased region" description="Basic and acidic residues" evidence="1">
    <location>
        <begin position="69"/>
        <end position="81"/>
    </location>
</feature>
<name>A0A2Z3H1Q4_9BACT</name>
<dbReference type="Proteomes" id="UP000245802">
    <property type="component" value="Chromosome"/>
</dbReference>
<accession>A0A2Z3H1Q4</accession>
<dbReference type="AlphaFoldDB" id="A0A2Z3H1Q4"/>